<evidence type="ECO:0000256" key="5">
    <source>
        <dbReference type="ARBA" id="ARBA00022692"/>
    </source>
</evidence>
<evidence type="ECO:0000313" key="15">
    <source>
        <dbReference type="Proteomes" id="UP000627781"/>
    </source>
</evidence>
<dbReference type="Gene3D" id="6.10.340.10">
    <property type="match status" value="1"/>
</dbReference>
<evidence type="ECO:0000256" key="6">
    <source>
        <dbReference type="ARBA" id="ARBA00022741"/>
    </source>
</evidence>
<dbReference type="InterPro" id="IPR050640">
    <property type="entry name" value="Bact_2-comp_sensor_kinase"/>
</dbReference>
<dbReference type="CDD" id="cd06225">
    <property type="entry name" value="HAMP"/>
    <property type="match status" value="1"/>
</dbReference>
<keyword evidence="5 12" id="KW-0812">Transmembrane</keyword>
<evidence type="ECO:0000256" key="3">
    <source>
        <dbReference type="ARBA" id="ARBA00022553"/>
    </source>
</evidence>
<reference evidence="14 15" key="1">
    <citation type="submission" date="2020-08" db="EMBL/GenBank/DDBJ databases">
        <title>A Genomic Blueprint of the Chicken Gut Microbiome.</title>
        <authorList>
            <person name="Gilroy R."/>
            <person name="Ravi A."/>
            <person name="Getino M."/>
            <person name="Pursley I."/>
            <person name="Horton D.L."/>
            <person name="Alikhan N.-F."/>
            <person name="Baker D."/>
            <person name="Gharbi K."/>
            <person name="Hall N."/>
            <person name="Watson M."/>
            <person name="Adriaenssens E.M."/>
            <person name="Foster-Nyarko E."/>
            <person name="Jarju S."/>
            <person name="Secka A."/>
            <person name="Antonio M."/>
            <person name="Oren A."/>
            <person name="Chaudhuri R."/>
            <person name="La Ragione R.M."/>
            <person name="Hildebrand F."/>
            <person name="Pallen M.J."/>
        </authorList>
    </citation>
    <scope>NUCLEOTIDE SEQUENCE [LARGE SCALE GENOMIC DNA]</scope>
    <source>
        <strain evidence="14 15">Sa3CVN1</strain>
    </source>
</reference>
<dbReference type="Pfam" id="PF06580">
    <property type="entry name" value="His_kinase"/>
    <property type="match status" value="1"/>
</dbReference>
<keyword evidence="3" id="KW-0597">Phosphoprotein</keyword>
<dbReference type="InterPro" id="IPR003594">
    <property type="entry name" value="HATPase_dom"/>
</dbReference>
<keyword evidence="11 12" id="KW-0472">Membrane</keyword>
<dbReference type="PANTHER" id="PTHR34220">
    <property type="entry name" value="SENSOR HISTIDINE KINASE YPDA"/>
    <property type="match status" value="1"/>
</dbReference>
<evidence type="ECO:0000256" key="8">
    <source>
        <dbReference type="ARBA" id="ARBA00022840"/>
    </source>
</evidence>
<evidence type="ECO:0000256" key="9">
    <source>
        <dbReference type="ARBA" id="ARBA00022989"/>
    </source>
</evidence>
<dbReference type="InterPro" id="IPR036890">
    <property type="entry name" value="HATPase_C_sf"/>
</dbReference>
<evidence type="ECO:0000313" key="14">
    <source>
        <dbReference type="EMBL" id="MBD7911214.1"/>
    </source>
</evidence>
<keyword evidence="4" id="KW-0808">Transferase</keyword>
<dbReference type="SUPFAM" id="SSF158472">
    <property type="entry name" value="HAMP domain-like"/>
    <property type="match status" value="1"/>
</dbReference>
<comment type="caution">
    <text evidence="14">The sequence shown here is derived from an EMBL/GenBank/DDBJ whole genome shotgun (WGS) entry which is preliminary data.</text>
</comment>
<dbReference type="GO" id="GO:0016301">
    <property type="term" value="F:kinase activity"/>
    <property type="evidence" value="ECO:0007669"/>
    <property type="project" value="UniProtKB-KW"/>
</dbReference>
<evidence type="ECO:0000256" key="4">
    <source>
        <dbReference type="ARBA" id="ARBA00022679"/>
    </source>
</evidence>
<evidence type="ECO:0000259" key="13">
    <source>
        <dbReference type="PROSITE" id="PS50885"/>
    </source>
</evidence>
<keyword evidence="9 12" id="KW-1133">Transmembrane helix</keyword>
<feature type="transmembrane region" description="Helical" evidence="12">
    <location>
        <begin position="314"/>
        <end position="333"/>
    </location>
</feature>
<keyword evidence="2" id="KW-1003">Cell membrane</keyword>
<dbReference type="SUPFAM" id="SSF55874">
    <property type="entry name" value="ATPase domain of HSP90 chaperone/DNA topoisomerase II/histidine kinase"/>
    <property type="match status" value="1"/>
</dbReference>
<protein>
    <submittedName>
        <fullName evidence="14">Histidine kinase</fullName>
    </submittedName>
</protein>
<comment type="subcellular location">
    <subcellularLocation>
        <location evidence="1">Cell membrane</location>
        <topology evidence="1">Multi-pass membrane protein</topology>
    </subcellularLocation>
</comment>
<sequence>MKSYNGSFIKKSLMKKLIIAYILVIAIPIMVFSVYSFRSLKANAKKDEVNKHSYELNLEYDTIEKNIYIMRNIIDTVINNKDVINYIDPEKSIDTKELISFNNISYRGLLNLQNNNPNVKQINIFANSLDVNEIWPLIYKKERVEDNNWYKQTLDKDGAAYWNVNKYDNDIKIYSKASEKSGNLVVSLNKEIKSVKNKNIGIIRVTMLSKDFFPNMFNEDKLGSGQIFLFNTKSLELNTDENNSFLQKINFDKKQFGEFIKDKLGDSNGEISYKQGRENYTLLYKESPIANNYLVCVIPLNNINQSIADSKRTLLFQSLLLLILLSIIIYFVTKTILKRLYLIINSIKEVRTGNLSAKIPVYGKDEIGILAYNFREMMKTIDELIKENIKKEIVGKETELKALKSQIDAHFLFNTLENIRVMALIEENYVVADSLVSLGDMMRYNIKWEDDFVSLNEELNYIKKYISLMTLRYEYDINLHINVDKQFLDLKILKLIIQPLVENSVKHGLSEKLRSEEGNINIFMESDETYLYLNVMDDGKGMNRAAIEALKNHINGNIDKRFGLGIKNVNDRIKLFYGKSSGLDIQSEQGSYTRFTISLYKQKGFT</sequence>
<evidence type="ECO:0000256" key="1">
    <source>
        <dbReference type="ARBA" id="ARBA00004651"/>
    </source>
</evidence>
<keyword evidence="7 14" id="KW-0418">Kinase</keyword>
<dbReference type="Pfam" id="PF00672">
    <property type="entry name" value="HAMP"/>
    <property type="match status" value="1"/>
</dbReference>
<feature type="transmembrane region" description="Helical" evidence="12">
    <location>
        <begin position="18"/>
        <end position="37"/>
    </location>
</feature>
<dbReference type="EMBL" id="JACSRA010000009">
    <property type="protein sequence ID" value="MBD7911214.1"/>
    <property type="molecule type" value="Genomic_DNA"/>
</dbReference>
<dbReference type="InterPro" id="IPR003660">
    <property type="entry name" value="HAMP_dom"/>
</dbReference>
<keyword evidence="10" id="KW-0902">Two-component regulatory system</keyword>
<keyword evidence="6" id="KW-0547">Nucleotide-binding</keyword>
<dbReference type="Pfam" id="PF02518">
    <property type="entry name" value="HATPase_c"/>
    <property type="match status" value="1"/>
</dbReference>
<evidence type="ECO:0000256" key="11">
    <source>
        <dbReference type="ARBA" id="ARBA00023136"/>
    </source>
</evidence>
<dbReference type="PROSITE" id="PS50885">
    <property type="entry name" value="HAMP"/>
    <property type="match status" value="1"/>
</dbReference>
<keyword evidence="15" id="KW-1185">Reference proteome</keyword>
<evidence type="ECO:0000256" key="10">
    <source>
        <dbReference type="ARBA" id="ARBA00023012"/>
    </source>
</evidence>
<evidence type="ECO:0000256" key="12">
    <source>
        <dbReference type="SAM" id="Phobius"/>
    </source>
</evidence>
<dbReference type="SMART" id="SM00304">
    <property type="entry name" value="HAMP"/>
    <property type="match status" value="1"/>
</dbReference>
<keyword evidence="8" id="KW-0067">ATP-binding</keyword>
<evidence type="ECO:0000256" key="7">
    <source>
        <dbReference type="ARBA" id="ARBA00022777"/>
    </source>
</evidence>
<dbReference type="Proteomes" id="UP000627781">
    <property type="component" value="Unassembled WGS sequence"/>
</dbReference>
<evidence type="ECO:0000256" key="2">
    <source>
        <dbReference type="ARBA" id="ARBA00022475"/>
    </source>
</evidence>
<gene>
    <name evidence="14" type="ORF">H9661_07580</name>
</gene>
<organism evidence="14 15">
    <name type="scientific">Clostridium cibarium</name>
    <dbReference type="NCBI Taxonomy" id="2762247"/>
    <lineage>
        <taxon>Bacteria</taxon>
        <taxon>Bacillati</taxon>
        <taxon>Bacillota</taxon>
        <taxon>Clostridia</taxon>
        <taxon>Eubacteriales</taxon>
        <taxon>Clostridiaceae</taxon>
        <taxon>Clostridium</taxon>
    </lineage>
</organism>
<dbReference type="InterPro" id="IPR010559">
    <property type="entry name" value="Sig_transdc_His_kin_internal"/>
</dbReference>
<name>A0ABR8PSX8_9CLOT</name>
<dbReference type="PANTHER" id="PTHR34220:SF11">
    <property type="entry name" value="SENSOR PROTEIN KINASE HPTS"/>
    <property type="match status" value="1"/>
</dbReference>
<proteinExistence type="predicted"/>
<feature type="domain" description="HAMP" evidence="13">
    <location>
        <begin position="334"/>
        <end position="386"/>
    </location>
</feature>
<dbReference type="RefSeq" id="WP_191768073.1">
    <property type="nucleotide sequence ID" value="NZ_JACSRA010000009.1"/>
</dbReference>
<dbReference type="Gene3D" id="3.30.565.10">
    <property type="entry name" value="Histidine kinase-like ATPase, C-terminal domain"/>
    <property type="match status" value="1"/>
</dbReference>
<dbReference type="SMART" id="SM00387">
    <property type="entry name" value="HATPase_c"/>
    <property type="match status" value="1"/>
</dbReference>
<accession>A0ABR8PSX8</accession>